<comment type="caution">
    <text evidence="14">The sequence shown here is derived from an EMBL/GenBank/DDBJ whole genome shotgun (WGS) entry which is preliminary data.</text>
</comment>
<feature type="transmembrane region" description="Helical" evidence="13">
    <location>
        <begin position="330"/>
        <end position="353"/>
    </location>
</feature>
<evidence type="ECO:0000256" key="3">
    <source>
        <dbReference type="ARBA" id="ARBA00019082"/>
    </source>
</evidence>
<keyword evidence="5" id="KW-0808">Transferase</keyword>
<dbReference type="GO" id="GO:0016020">
    <property type="term" value="C:membrane"/>
    <property type="evidence" value="ECO:0007669"/>
    <property type="project" value="UniProtKB-SubCell"/>
</dbReference>
<dbReference type="InterPro" id="IPR021261">
    <property type="entry name" value="GPCAT"/>
</dbReference>
<accession>A0A2J8A2V2</accession>
<evidence type="ECO:0000256" key="10">
    <source>
        <dbReference type="ARBA" id="ARBA00023209"/>
    </source>
</evidence>
<comment type="similarity">
    <text evidence="2">Belongs to the GPC1 family.</text>
</comment>
<feature type="transmembrane region" description="Helical" evidence="13">
    <location>
        <begin position="149"/>
        <end position="166"/>
    </location>
</feature>
<dbReference type="GO" id="GO:0006656">
    <property type="term" value="P:phosphatidylcholine biosynthetic process"/>
    <property type="evidence" value="ECO:0007669"/>
    <property type="project" value="TreeGrafter"/>
</dbReference>
<evidence type="ECO:0000256" key="4">
    <source>
        <dbReference type="ARBA" id="ARBA00022516"/>
    </source>
</evidence>
<feature type="transmembrane region" description="Helical" evidence="13">
    <location>
        <begin position="172"/>
        <end position="191"/>
    </location>
</feature>
<keyword evidence="9 13" id="KW-0472">Membrane</keyword>
<evidence type="ECO:0000256" key="8">
    <source>
        <dbReference type="ARBA" id="ARBA00023098"/>
    </source>
</evidence>
<dbReference type="Proteomes" id="UP000236333">
    <property type="component" value="Unassembled WGS sequence"/>
</dbReference>
<evidence type="ECO:0000256" key="11">
    <source>
        <dbReference type="ARBA" id="ARBA00023264"/>
    </source>
</evidence>
<evidence type="ECO:0000256" key="9">
    <source>
        <dbReference type="ARBA" id="ARBA00023136"/>
    </source>
</evidence>
<dbReference type="Pfam" id="PF10998">
    <property type="entry name" value="DUF2838"/>
    <property type="match status" value="1"/>
</dbReference>
<evidence type="ECO:0000313" key="15">
    <source>
        <dbReference type="Proteomes" id="UP000236333"/>
    </source>
</evidence>
<dbReference type="InterPro" id="IPR036465">
    <property type="entry name" value="vWFA_dom_sf"/>
</dbReference>
<dbReference type="EMBL" id="PGGS01000212">
    <property type="protein sequence ID" value="PNH06846.1"/>
    <property type="molecule type" value="Genomic_DNA"/>
</dbReference>
<evidence type="ECO:0000256" key="7">
    <source>
        <dbReference type="ARBA" id="ARBA00022989"/>
    </source>
</evidence>
<keyword evidence="11" id="KW-1208">Phospholipid metabolism</keyword>
<name>A0A2J8A2V2_9CHLO</name>
<feature type="transmembrane region" description="Helical" evidence="13">
    <location>
        <begin position="203"/>
        <end position="222"/>
    </location>
</feature>
<evidence type="ECO:0000256" key="2">
    <source>
        <dbReference type="ARBA" id="ARBA00006675"/>
    </source>
</evidence>
<evidence type="ECO:0000256" key="5">
    <source>
        <dbReference type="ARBA" id="ARBA00022679"/>
    </source>
</evidence>
<keyword evidence="7 13" id="KW-1133">Transmembrane helix</keyword>
<keyword evidence="15" id="KW-1185">Reference proteome</keyword>
<dbReference type="SUPFAM" id="SSF53300">
    <property type="entry name" value="vWA-like"/>
    <property type="match status" value="1"/>
</dbReference>
<evidence type="ECO:0000313" key="14">
    <source>
        <dbReference type="EMBL" id="PNH06846.1"/>
    </source>
</evidence>
<dbReference type="PANTHER" id="PTHR31201">
    <property type="entry name" value="OS01G0585100 PROTEIN"/>
    <property type="match status" value="1"/>
</dbReference>
<gene>
    <name evidence="14" type="ORF">TSOC_006751</name>
</gene>
<dbReference type="AlphaFoldDB" id="A0A2J8A2V2"/>
<evidence type="ECO:0000256" key="1">
    <source>
        <dbReference type="ARBA" id="ARBA00004141"/>
    </source>
</evidence>
<keyword evidence="10" id="KW-0594">Phospholipid biosynthesis</keyword>
<dbReference type="OrthoDB" id="406287at2759"/>
<reference evidence="14 15" key="1">
    <citation type="journal article" date="2017" name="Mol. Biol. Evol.">
        <title>The 4-celled Tetrabaena socialis nuclear genome reveals the essential components for genetic control of cell number at the origin of multicellularity in the volvocine lineage.</title>
        <authorList>
            <person name="Featherston J."/>
            <person name="Arakaki Y."/>
            <person name="Hanschen E.R."/>
            <person name="Ferris P.J."/>
            <person name="Michod R.E."/>
            <person name="Olson B.J.S.C."/>
            <person name="Nozaki H."/>
            <person name="Durand P.M."/>
        </authorList>
    </citation>
    <scope>NUCLEOTIDE SEQUENCE [LARGE SCALE GENOMIC DNA]</scope>
    <source>
        <strain evidence="14 15">NIES-571</strain>
    </source>
</reference>
<evidence type="ECO:0000256" key="6">
    <source>
        <dbReference type="ARBA" id="ARBA00022692"/>
    </source>
</evidence>
<proteinExistence type="inferred from homology"/>
<organism evidence="14 15">
    <name type="scientific">Tetrabaena socialis</name>
    <dbReference type="NCBI Taxonomy" id="47790"/>
    <lineage>
        <taxon>Eukaryota</taxon>
        <taxon>Viridiplantae</taxon>
        <taxon>Chlorophyta</taxon>
        <taxon>core chlorophytes</taxon>
        <taxon>Chlorophyceae</taxon>
        <taxon>CS clade</taxon>
        <taxon>Chlamydomonadales</taxon>
        <taxon>Tetrabaenaceae</taxon>
        <taxon>Tetrabaena</taxon>
    </lineage>
</organism>
<dbReference type="PANTHER" id="PTHR31201:SF1">
    <property type="entry name" value="GLYCEROPHOSPHOCHOLINE ACYLTRANSFERASE 1"/>
    <property type="match status" value="1"/>
</dbReference>
<comment type="subcellular location">
    <subcellularLocation>
        <location evidence="1">Membrane</location>
        <topology evidence="1">Multi-pass membrane protein</topology>
    </subcellularLocation>
</comment>
<evidence type="ECO:0000256" key="13">
    <source>
        <dbReference type="SAM" id="Phobius"/>
    </source>
</evidence>
<keyword evidence="12" id="KW-0012">Acyltransferase</keyword>
<protein>
    <recommendedName>
        <fullName evidence="3">Glycerophosphocholine acyltransferase 1</fullName>
    </recommendedName>
</protein>
<keyword evidence="4" id="KW-0444">Lipid biosynthesis</keyword>
<keyword evidence="6 13" id="KW-0812">Transmembrane</keyword>
<evidence type="ECO:0000256" key="12">
    <source>
        <dbReference type="ARBA" id="ARBA00023315"/>
    </source>
</evidence>
<sequence length="402" mass="46061">MEAMHCTVRQAKLLFYARLAEKGLQTYERDGWGEYPTQIDPERREIRPTADRGPILLCVDTSGSMRGPRETVAKALALECMRAAREQERNCYVFAFAGPAEVREIELNMDAASVDNLLDFLEKFVARLLGLRLVRRVLGPRGLLLRDKLSFLLGTTMMWTCAFWLGRSPSTFPALYGGLGAVLMLARWASYKARRWHYYLYDFCYYANLLLVLHLTLLPTWAPLAKVTFAYNTGPLAWSILTFRNSLVFHDLDKVTSLFLHLVPALVSWSLRWQQPEGGRFRPAKEAGEQQRAKIQQRGYRTLFNYVTSQKKGTFHSIARRIPQPLQPPAYLGLHLCFCVCTFLLALLCWYNFWAHTALLAAVASASIWHGGSYYFEVFARRYHEQLRASELLPPTSGRKEA</sequence>
<keyword evidence="8" id="KW-0443">Lipid metabolism</keyword>
<dbReference type="GO" id="GO:0016746">
    <property type="term" value="F:acyltransferase activity"/>
    <property type="evidence" value="ECO:0007669"/>
    <property type="project" value="UniProtKB-KW"/>
</dbReference>